<feature type="compositionally biased region" description="Basic and acidic residues" evidence="1">
    <location>
        <begin position="281"/>
        <end position="300"/>
    </location>
</feature>
<dbReference type="AlphaFoldDB" id="A0A484AUT4"/>
<evidence type="ECO:0000313" key="3">
    <source>
        <dbReference type="Proteomes" id="UP000295192"/>
    </source>
</evidence>
<feature type="compositionally biased region" description="Pro residues" evidence="1">
    <location>
        <begin position="14"/>
        <end position="28"/>
    </location>
</feature>
<reference evidence="2 3" key="1">
    <citation type="journal article" date="2019" name="J. Hered.">
        <title>An Improved Genome Assembly for Drosophila navojoa, the Basal Species in the mojavensis Cluster.</title>
        <authorList>
            <person name="Vanderlinde T."/>
            <person name="Dupim E.G."/>
            <person name="Nazario-Yepiz N.O."/>
            <person name="Carvalho A.B."/>
        </authorList>
    </citation>
    <scope>NUCLEOTIDE SEQUENCE [LARGE SCALE GENOMIC DNA]</scope>
    <source>
        <strain evidence="2">Navoj_Jal97</strain>
        <tissue evidence="2">Whole organism</tissue>
    </source>
</reference>
<sequence length="403" mass="46028">MTQILKGNEQELQLPPPSPSPSPSPSPLLPQQRQQEEQQQQQQQQEDGQDDDECQLEEMPKQEQQQEHQPPEPPDQQPQPQQKDKQHKQKIQKSQNKINSSEAESLRDSPKSQPHQTPKSPNEKRIGLIAAMAHFRPKNATPIQFYNYVREFCIMHNCSIDEAMERAPDAWTKLSKDQRQLYNSEMHAALPIPVPRHLIYRAFQMERAGRWKISSAPAANGLTTLYSMESYSPPVKPTKLQARLKAQQPRYDNLAEQVPYLTESPRTQPTSPSASSPKAKAPRDQRQKREKPKLTLRELLSEPNLKALRKARGGKAAPATPASPQKQQQSPPQRPTSAKRKSKKLLNTSSVKKKQQQQQPEPDQQKPQLRFHLPEAVQTSTHSKLPADGKRKRTLSKKSKHKF</sequence>
<feature type="compositionally biased region" description="Basic and acidic residues" evidence="1">
    <location>
        <begin position="58"/>
        <end position="70"/>
    </location>
</feature>
<dbReference type="Proteomes" id="UP000295192">
    <property type="component" value="Unassembled WGS sequence"/>
</dbReference>
<feature type="compositionally biased region" description="Low complexity" evidence="1">
    <location>
        <begin position="314"/>
        <end position="331"/>
    </location>
</feature>
<proteinExistence type="predicted"/>
<dbReference type="OMA" id="FRPKNAT"/>
<gene>
    <name evidence="2" type="ORF">AWZ03_013160</name>
</gene>
<dbReference type="EMBL" id="LSRL02000574">
    <property type="protein sequence ID" value="TDG40417.1"/>
    <property type="molecule type" value="Genomic_DNA"/>
</dbReference>
<accession>A0A484AUT4</accession>
<feature type="compositionally biased region" description="Low complexity" evidence="1">
    <location>
        <begin position="356"/>
        <end position="368"/>
    </location>
</feature>
<comment type="caution">
    <text evidence="2">The sequence shown here is derived from an EMBL/GenBank/DDBJ whole genome shotgun (WGS) entry which is preliminary data.</text>
</comment>
<organism evidence="2 3">
    <name type="scientific">Drosophila navojoa</name>
    <name type="common">Fruit fly</name>
    <dbReference type="NCBI Taxonomy" id="7232"/>
    <lineage>
        <taxon>Eukaryota</taxon>
        <taxon>Metazoa</taxon>
        <taxon>Ecdysozoa</taxon>
        <taxon>Arthropoda</taxon>
        <taxon>Hexapoda</taxon>
        <taxon>Insecta</taxon>
        <taxon>Pterygota</taxon>
        <taxon>Neoptera</taxon>
        <taxon>Endopterygota</taxon>
        <taxon>Diptera</taxon>
        <taxon>Brachycera</taxon>
        <taxon>Muscomorpha</taxon>
        <taxon>Ephydroidea</taxon>
        <taxon>Drosophilidae</taxon>
        <taxon>Drosophila</taxon>
    </lineage>
</organism>
<dbReference type="OrthoDB" id="7861173at2759"/>
<feature type="compositionally biased region" description="Low complexity" evidence="1">
    <location>
        <begin position="29"/>
        <end position="46"/>
    </location>
</feature>
<keyword evidence="3" id="KW-1185">Reference proteome</keyword>
<name>A0A484AUT4_DRONA</name>
<feature type="compositionally biased region" description="Acidic residues" evidence="1">
    <location>
        <begin position="47"/>
        <end position="56"/>
    </location>
</feature>
<feature type="region of interest" description="Disordered" evidence="1">
    <location>
        <begin position="1"/>
        <end position="124"/>
    </location>
</feature>
<feature type="compositionally biased region" description="Basic residues" evidence="1">
    <location>
        <begin position="390"/>
        <end position="403"/>
    </location>
</feature>
<feature type="compositionally biased region" description="Low complexity" evidence="1">
    <location>
        <begin position="264"/>
        <end position="279"/>
    </location>
</feature>
<feature type="region of interest" description="Disordered" evidence="1">
    <location>
        <begin position="262"/>
        <end position="403"/>
    </location>
</feature>
<protein>
    <submittedName>
        <fullName evidence="2">Uncharacterized protein</fullName>
    </submittedName>
</protein>
<feature type="compositionally biased region" description="Polar residues" evidence="1">
    <location>
        <begin position="111"/>
        <end position="120"/>
    </location>
</feature>
<evidence type="ECO:0000256" key="1">
    <source>
        <dbReference type="SAM" id="MobiDB-lite"/>
    </source>
</evidence>
<evidence type="ECO:0000313" key="2">
    <source>
        <dbReference type="EMBL" id="TDG40417.1"/>
    </source>
</evidence>